<dbReference type="SUPFAM" id="SSF54862">
    <property type="entry name" value="4Fe-4S ferredoxins"/>
    <property type="match status" value="1"/>
</dbReference>
<evidence type="ECO:0000256" key="3">
    <source>
        <dbReference type="ARBA" id="ARBA00022723"/>
    </source>
</evidence>
<feature type="compositionally biased region" description="Pro residues" evidence="10">
    <location>
        <begin position="454"/>
        <end position="463"/>
    </location>
</feature>
<keyword evidence="4" id="KW-0862">Zinc</keyword>
<evidence type="ECO:0000256" key="10">
    <source>
        <dbReference type="SAM" id="MobiDB-lite"/>
    </source>
</evidence>
<dbReference type="Pfam" id="PF04432">
    <property type="entry name" value="FrhB_FdhB_C"/>
    <property type="match status" value="1"/>
</dbReference>
<dbReference type="GO" id="GO:0051536">
    <property type="term" value="F:iron-sulfur cluster binding"/>
    <property type="evidence" value="ECO:0007669"/>
    <property type="project" value="UniProtKB-KW"/>
</dbReference>
<feature type="domain" description="4Fe-4S ferredoxin-type" evidence="11">
    <location>
        <begin position="100"/>
        <end position="128"/>
    </location>
</feature>
<feature type="domain" description="4Fe-4S ferredoxin-type" evidence="11">
    <location>
        <begin position="39"/>
        <end position="72"/>
    </location>
</feature>
<evidence type="ECO:0000313" key="13">
    <source>
        <dbReference type="Proteomes" id="UP000050360"/>
    </source>
</evidence>
<dbReference type="Gene3D" id="1.10.1060.10">
    <property type="entry name" value="Alpha-helical ferredoxin"/>
    <property type="match status" value="1"/>
</dbReference>
<dbReference type="EMBL" id="LKCM01000186">
    <property type="protein sequence ID" value="KPQ43038.1"/>
    <property type="molecule type" value="Genomic_DNA"/>
</dbReference>
<dbReference type="InterPro" id="IPR007525">
    <property type="entry name" value="FrhB_FdhB_C"/>
</dbReference>
<evidence type="ECO:0000256" key="4">
    <source>
        <dbReference type="ARBA" id="ARBA00022833"/>
    </source>
</evidence>
<dbReference type="InterPro" id="IPR007516">
    <property type="entry name" value="Co_F420_Hydgase/DH_bsu_N"/>
</dbReference>
<keyword evidence="7" id="KW-0411">Iron-sulfur</keyword>
<feature type="region of interest" description="Disordered" evidence="10">
    <location>
        <begin position="422"/>
        <end position="463"/>
    </location>
</feature>
<dbReference type="Pfam" id="PF04422">
    <property type="entry name" value="FrhB_FdhB_N"/>
    <property type="match status" value="1"/>
</dbReference>
<gene>
    <name evidence="12" type="ORF">MPEBLZ_02422</name>
</gene>
<comment type="caution">
    <text evidence="12">The sequence shown here is derived from an EMBL/GenBank/DDBJ whole genome shotgun (WGS) entry which is preliminary data.</text>
</comment>
<comment type="cofactor">
    <cofactor evidence="2">
        <name>FAD</name>
        <dbReference type="ChEBI" id="CHEBI:57692"/>
    </cofactor>
</comment>
<feature type="compositionally biased region" description="Pro residues" evidence="10">
    <location>
        <begin position="432"/>
        <end position="444"/>
    </location>
</feature>
<evidence type="ECO:0000256" key="9">
    <source>
        <dbReference type="ARBA" id="ARBA00049724"/>
    </source>
</evidence>
<protein>
    <recommendedName>
        <fullName evidence="9">formate dehydrogenase (coenzyme F420)</fullName>
        <ecNumber evidence="9">1.17.98.3</ecNumber>
    </recommendedName>
</protein>
<dbReference type="GO" id="GO:0043794">
    <property type="term" value="F:formate dehydrogenase (coenzyme F420) activity"/>
    <property type="evidence" value="ECO:0007669"/>
    <property type="project" value="UniProtKB-EC"/>
</dbReference>
<proteinExistence type="predicted"/>
<evidence type="ECO:0000259" key="11">
    <source>
        <dbReference type="PROSITE" id="PS51379"/>
    </source>
</evidence>
<dbReference type="PANTHER" id="PTHR31332">
    <property type="entry name" value="7-HYDROXYMETHYL CHLOROPHYLL A REDUCTASE, CHLOROPLASTIC"/>
    <property type="match status" value="1"/>
</dbReference>
<evidence type="ECO:0000256" key="1">
    <source>
        <dbReference type="ARBA" id="ARBA00001947"/>
    </source>
</evidence>
<dbReference type="Gene3D" id="3.10.450.750">
    <property type="match status" value="1"/>
</dbReference>
<dbReference type="Proteomes" id="UP000050360">
    <property type="component" value="Unassembled WGS sequence"/>
</dbReference>
<dbReference type="InterPro" id="IPR017896">
    <property type="entry name" value="4Fe4S_Fe-S-bd"/>
</dbReference>
<reference evidence="12 13" key="1">
    <citation type="submission" date="2015-09" db="EMBL/GenBank/DDBJ databases">
        <title>A metagenomics-based metabolic model of nitrate-dependent anaerobic oxidation of methane by Methanoperedens-like archaea.</title>
        <authorList>
            <person name="Arshad A."/>
            <person name="Speth D.R."/>
            <person name="De Graaf R.M."/>
            <person name="Op Den Camp H.J."/>
            <person name="Jetten M.S."/>
            <person name="Welte C.U."/>
        </authorList>
    </citation>
    <scope>NUCLEOTIDE SEQUENCE [LARGE SCALE GENOMIC DNA]</scope>
</reference>
<dbReference type="PROSITE" id="PS51379">
    <property type="entry name" value="4FE4S_FER_2"/>
    <property type="match status" value="2"/>
</dbReference>
<accession>A0A0P7ZEA4</accession>
<evidence type="ECO:0000256" key="5">
    <source>
        <dbReference type="ARBA" id="ARBA00023002"/>
    </source>
</evidence>
<comment type="cofactor">
    <cofactor evidence="1">
        <name>Zn(2+)</name>
        <dbReference type="ChEBI" id="CHEBI:29105"/>
    </cofactor>
</comment>
<sequence>MEAKPDSAVAGPLTERGVIKSDQDKVLIRLGNMYAPDVGLPKIADVTEFNYCSSCGTCEAICPVNAPVVRRGPVDISKEKNNYNKMELKTEVLFKDVDPTKQEINPCVNCYACERVCPILDGFPVDEFNNIRVMKAGKSKTLHGQDGAIVSQILKSLLEQGEIDCAVGVVRNEKWETKIVVFTKPEDVTAASGTKYTYQPAVSTMRDIHRAYVDSAESPLIAPDGTMQEKPRTYVEIKKILEKHKKVAFVGVPCQIHGAKLFRENYDRINLIIGLICMESFSEEIMLEEMVPKIMGVDIRDVRKMNFHKGNFIVETNKEVKEVPIKVVAPLARKGCHFCQDYTSYYADISVGSVGSDEGWSTVFVRTEIGEKYLDKVNDIEWTDKPINKEMVKKLADMKHKHNSWDWRTFMKEIWNRDTPVRPWGTERLANIPPPPPPPPPSAEKPPGAAKPPATKPPAAQPT</sequence>
<keyword evidence="3" id="KW-0479">Metal-binding</keyword>
<dbReference type="InterPro" id="IPR017900">
    <property type="entry name" value="4Fe4S_Fe_S_CS"/>
</dbReference>
<dbReference type="GO" id="GO:0052592">
    <property type="term" value="F:oxidoreductase activity, acting on CH or CH2 groups, with an iron-sulfur protein as acceptor"/>
    <property type="evidence" value="ECO:0007669"/>
    <property type="project" value="TreeGrafter"/>
</dbReference>
<dbReference type="PROSITE" id="PS00198">
    <property type="entry name" value="4FE4S_FER_1"/>
    <property type="match status" value="2"/>
</dbReference>
<dbReference type="EC" id="1.17.98.3" evidence="9"/>
<evidence type="ECO:0000256" key="2">
    <source>
        <dbReference type="ARBA" id="ARBA00001974"/>
    </source>
</evidence>
<dbReference type="Pfam" id="PF13183">
    <property type="entry name" value="Fer4_8"/>
    <property type="match status" value="1"/>
</dbReference>
<keyword evidence="5" id="KW-0560">Oxidoreductase</keyword>
<name>A0A0P7ZEA4_9EURY</name>
<dbReference type="AlphaFoldDB" id="A0A0P7ZEA4"/>
<dbReference type="GO" id="GO:0046872">
    <property type="term" value="F:metal ion binding"/>
    <property type="evidence" value="ECO:0007669"/>
    <property type="project" value="UniProtKB-KW"/>
</dbReference>
<keyword evidence="6" id="KW-0408">Iron</keyword>
<evidence type="ECO:0000256" key="8">
    <source>
        <dbReference type="ARBA" id="ARBA00047971"/>
    </source>
</evidence>
<dbReference type="InterPro" id="IPR045220">
    <property type="entry name" value="FRHB/FDHB/HCAR-like"/>
</dbReference>
<evidence type="ECO:0000313" key="12">
    <source>
        <dbReference type="EMBL" id="KPQ43038.1"/>
    </source>
</evidence>
<dbReference type="InterPro" id="IPR009051">
    <property type="entry name" value="Helical_ferredxn"/>
</dbReference>
<evidence type="ECO:0000256" key="6">
    <source>
        <dbReference type="ARBA" id="ARBA00023004"/>
    </source>
</evidence>
<comment type="catalytic activity">
    <reaction evidence="8">
        <text>oxidized coenzyme F420-(gamma-L-Glu)(n) + formate + 2 H(+) = reduced coenzyme F420-(gamma-L-Glu)(n) + CO2</text>
        <dbReference type="Rhea" id="RHEA:42764"/>
        <dbReference type="Rhea" id="RHEA-COMP:12939"/>
        <dbReference type="Rhea" id="RHEA-COMP:14378"/>
        <dbReference type="ChEBI" id="CHEBI:15378"/>
        <dbReference type="ChEBI" id="CHEBI:15740"/>
        <dbReference type="ChEBI" id="CHEBI:16526"/>
        <dbReference type="ChEBI" id="CHEBI:133980"/>
        <dbReference type="ChEBI" id="CHEBI:139511"/>
        <dbReference type="EC" id="1.17.98.3"/>
    </reaction>
</comment>
<evidence type="ECO:0000256" key="7">
    <source>
        <dbReference type="ARBA" id="ARBA00023014"/>
    </source>
</evidence>
<organism evidence="12 13">
    <name type="scientific">Candidatus Methanoperedens nitratireducens</name>
    <dbReference type="NCBI Taxonomy" id="1392998"/>
    <lineage>
        <taxon>Archaea</taxon>
        <taxon>Methanobacteriati</taxon>
        <taxon>Methanobacteriota</taxon>
        <taxon>Stenosarchaea group</taxon>
        <taxon>Methanomicrobia</taxon>
        <taxon>Methanosarcinales</taxon>
        <taxon>ANME-2 cluster</taxon>
        <taxon>Candidatus Methanoperedentaceae</taxon>
        <taxon>Candidatus Methanoperedens</taxon>
    </lineage>
</organism>
<dbReference type="PANTHER" id="PTHR31332:SF6">
    <property type="entry name" value="FORMATE DEHYDROGENASE SUBUNIT BETA"/>
    <property type="match status" value="1"/>
</dbReference>